<keyword evidence="2" id="KW-1185">Reference proteome</keyword>
<sequence>NPPSLQGGYEPRSMEQPTLGLLDPGIPDQVLKQAYGEAGTFVNEDQVDDTNEVEINSPVGTYNGVGTNRRPRIQLLRERKRSQEEVAMGLFAKETDINWRERTEERMKLMHRDSNHHINTYMEVVREHWRALPQEQKDGFLSRARDIIANPTDRDPKKENAKIIKKFRDLARVARDKHSVASF</sequence>
<dbReference type="EMBL" id="CAJVPT010067381">
    <property type="protein sequence ID" value="CAG8774886.1"/>
    <property type="molecule type" value="Genomic_DNA"/>
</dbReference>
<feature type="non-terminal residue" evidence="1">
    <location>
        <position position="1"/>
    </location>
</feature>
<reference evidence="1" key="1">
    <citation type="submission" date="2021-06" db="EMBL/GenBank/DDBJ databases">
        <authorList>
            <person name="Kallberg Y."/>
            <person name="Tangrot J."/>
            <person name="Rosling A."/>
        </authorList>
    </citation>
    <scope>NUCLEOTIDE SEQUENCE</scope>
    <source>
        <strain evidence="1">CL356</strain>
    </source>
</reference>
<gene>
    <name evidence="1" type="ORF">ACOLOM_LOCUS14031</name>
</gene>
<feature type="non-terminal residue" evidence="1">
    <location>
        <position position="183"/>
    </location>
</feature>
<proteinExistence type="predicted"/>
<evidence type="ECO:0000313" key="2">
    <source>
        <dbReference type="Proteomes" id="UP000789525"/>
    </source>
</evidence>
<comment type="caution">
    <text evidence="1">The sequence shown here is derived from an EMBL/GenBank/DDBJ whole genome shotgun (WGS) entry which is preliminary data.</text>
</comment>
<accession>A0ACA9R3E5</accession>
<organism evidence="1 2">
    <name type="scientific">Acaulospora colombiana</name>
    <dbReference type="NCBI Taxonomy" id="27376"/>
    <lineage>
        <taxon>Eukaryota</taxon>
        <taxon>Fungi</taxon>
        <taxon>Fungi incertae sedis</taxon>
        <taxon>Mucoromycota</taxon>
        <taxon>Glomeromycotina</taxon>
        <taxon>Glomeromycetes</taxon>
        <taxon>Diversisporales</taxon>
        <taxon>Acaulosporaceae</taxon>
        <taxon>Acaulospora</taxon>
    </lineage>
</organism>
<evidence type="ECO:0000313" key="1">
    <source>
        <dbReference type="EMBL" id="CAG8774886.1"/>
    </source>
</evidence>
<protein>
    <submittedName>
        <fullName evidence="1">11823_t:CDS:1</fullName>
    </submittedName>
</protein>
<name>A0ACA9R3E5_9GLOM</name>
<dbReference type="Proteomes" id="UP000789525">
    <property type="component" value="Unassembled WGS sequence"/>
</dbReference>